<protein>
    <submittedName>
        <fullName evidence="8">Sulfatase</fullName>
    </submittedName>
</protein>
<dbReference type="PANTHER" id="PTHR43108:SF6">
    <property type="entry name" value="N-SULPHOGLUCOSAMINE SULPHOHYDROLASE"/>
    <property type="match status" value="1"/>
</dbReference>
<evidence type="ECO:0000313" key="8">
    <source>
        <dbReference type="EMBL" id="MFD2256271.1"/>
    </source>
</evidence>
<evidence type="ECO:0000259" key="7">
    <source>
        <dbReference type="Pfam" id="PF00884"/>
    </source>
</evidence>
<dbReference type="Pfam" id="PF00884">
    <property type="entry name" value="Sulfatase"/>
    <property type="match status" value="1"/>
</dbReference>
<comment type="caution">
    <text evidence="8">The sequence shown here is derived from an EMBL/GenBank/DDBJ whole genome shotgun (WGS) entry which is preliminary data.</text>
</comment>
<dbReference type="RefSeq" id="WP_386819360.1">
    <property type="nucleotide sequence ID" value="NZ_JBHUIT010000005.1"/>
</dbReference>
<feature type="chain" id="PRO_5046165720" evidence="6">
    <location>
        <begin position="19"/>
        <end position="511"/>
    </location>
</feature>
<reference evidence="9" key="1">
    <citation type="journal article" date="2019" name="Int. J. Syst. Evol. Microbiol.">
        <title>The Global Catalogue of Microorganisms (GCM) 10K type strain sequencing project: providing services to taxonomists for standard genome sequencing and annotation.</title>
        <authorList>
            <consortium name="The Broad Institute Genomics Platform"/>
            <consortium name="The Broad Institute Genome Sequencing Center for Infectious Disease"/>
            <person name="Wu L."/>
            <person name="Ma J."/>
        </authorList>
    </citation>
    <scope>NUCLEOTIDE SEQUENCE [LARGE SCALE GENOMIC DNA]</scope>
    <source>
        <strain evidence="9">CGMCC 4.7106</strain>
    </source>
</reference>
<evidence type="ECO:0000256" key="5">
    <source>
        <dbReference type="SAM" id="MobiDB-lite"/>
    </source>
</evidence>
<dbReference type="InterPro" id="IPR000917">
    <property type="entry name" value="Sulfatase_N"/>
</dbReference>
<gene>
    <name evidence="8" type="ORF">ACFSSA_06270</name>
</gene>
<dbReference type="InterPro" id="IPR017850">
    <property type="entry name" value="Alkaline_phosphatase_core_sf"/>
</dbReference>
<name>A0ABW5D6C2_9BACT</name>
<feature type="compositionally biased region" description="Basic and acidic residues" evidence="5">
    <location>
        <begin position="231"/>
        <end position="244"/>
    </location>
</feature>
<evidence type="ECO:0000256" key="1">
    <source>
        <dbReference type="ARBA" id="ARBA00008779"/>
    </source>
</evidence>
<keyword evidence="4" id="KW-0325">Glycoprotein</keyword>
<accession>A0ABW5D6C2</accession>
<feature type="domain" description="Sulfatase N-terminal" evidence="7">
    <location>
        <begin position="22"/>
        <end position="377"/>
    </location>
</feature>
<comment type="similarity">
    <text evidence="1">Belongs to the sulfatase family.</text>
</comment>
<evidence type="ECO:0000256" key="6">
    <source>
        <dbReference type="SAM" id="SignalP"/>
    </source>
</evidence>
<keyword evidence="3" id="KW-0378">Hydrolase</keyword>
<evidence type="ECO:0000256" key="3">
    <source>
        <dbReference type="ARBA" id="ARBA00022801"/>
    </source>
</evidence>
<dbReference type="PANTHER" id="PTHR43108">
    <property type="entry name" value="N-ACETYLGLUCOSAMINE-6-SULFATASE FAMILY MEMBER"/>
    <property type="match status" value="1"/>
</dbReference>
<dbReference type="CDD" id="cd16031">
    <property type="entry name" value="G6S_like"/>
    <property type="match status" value="1"/>
</dbReference>
<keyword evidence="2 6" id="KW-0732">Signal</keyword>
<keyword evidence="9" id="KW-1185">Reference proteome</keyword>
<organism evidence="8 9">
    <name type="scientific">Luteolibacter algae</name>
    <dbReference type="NCBI Taxonomy" id="454151"/>
    <lineage>
        <taxon>Bacteria</taxon>
        <taxon>Pseudomonadati</taxon>
        <taxon>Verrucomicrobiota</taxon>
        <taxon>Verrucomicrobiia</taxon>
        <taxon>Verrucomicrobiales</taxon>
        <taxon>Verrucomicrobiaceae</taxon>
        <taxon>Luteolibacter</taxon>
    </lineage>
</organism>
<dbReference type="Gene3D" id="3.40.720.10">
    <property type="entry name" value="Alkaline Phosphatase, subunit A"/>
    <property type="match status" value="1"/>
</dbReference>
<dbReference type="Proteomes" id="UP001597375">
    <property type="component" value="Unassembled WGS sequence"/>
</dbReference>
<dbReference type="EMBL" id="JBHUIT010000005">
    <property type="protein sequence ID" value="MFD2256271.1"/>
    <property type="molecule type" value="Genomic_DNA"/>
</dbReference>
<evidence type="ECO:0000256" key="4">
    <source>
        <dbReference type="ARBA" id="ARBA00023180"/>
    </source>
</evidence>
<proteinExistence type="inferred from homology"/>
<evidence type="ECO:0000313" key="9">
    <source>
        <dbReference type="Proteomes" id="UP001597375"/>
    </source>
</evidence>
<feature type="region of interest" description="Disordered" evidence="5">
    <location>
        <begin position="230"/>
        <end position="252"/>
    </location>
</feature>
<evidence type="ECO:0000256" key="2">
    <source>
        <dbReference type="ARBA" id="ARBA00022729"/>
    </source>
</evidence>
<feature type="signal peptide" evidence="6">
    <location>
        <begin position="1"/>
        <end position="18"/>
    </location>
</feature>
<dbReference type="SUPFAM" id="SSF53649">
    <property type="entry name" value="Alkaline phosphatase-like"/>
    <property type="match status" value="1"/>
</dbReference>
<dbReference type="PROSITE" id="PS00149">
    <property type="entry name" value="SULFATASE_2"/>
    <property type="match status" value="1"/>
</dbReference>
<sequence>MKLLTTLAALLTALPAFAEKQPNILYIMSDDHAAHAIGAYGGRLSKLNPTPSIDRLAKEGALMENTFCTNSICSPSRATVITGQYSHTNGVRILGEPVLPENQTLPLEMKKAGYVTGMIGKWHLEVEPASFDYYSVLNGQGNYFNPVMNDKKAGKWPDNIVHYPTGKGSYDSLHTDDVITDLSIDWMKQQLKSGKPFFLMHHFKGPHDNFENAERYDFLYDDIEIPEPSDLYERSKNGPLDHEPYGTSVSGRNSRRNMGHHMFVDPNLEPREYTHVSYQRYLKKYLRTIRGVDDNIGRVLDFLEKEGELDNTLIIYTSDQGFMTGEHDMIDKRWMYEESLRMPFVARYPAAIKGGTKVDQLANNVDFAPTLLDFAGVKEMPESFEGRSFLPLLEGKTISDWPEATYYRYWMHMAHHDNPAHYGIRTKKYKLIYFYGLQLDTKGEKKAPTPAYWEFYDLSKDPQELNNAYADPEYAETIKKLKSDLLDLKEEIGDTDEKYPELMKVREETWE</sequence>
<dbReference type="InterPro" id="IPR024607">
    <property type="entry name" value="Sulfatase_CS"/>
</dbReference>
<dbReference type="PROSITE" id="PS00523">
    <property type="entry name" value="SULFATASE_1"/>
    <property type="match status" value="1"/>
</dbReference>